<sequence>MINIDFSFNEKTYDFDFLSLDGDDDNDSVKTYSLTDLMAEKYRSVLQQKVRERNREQDIYDINYLLGKYEFSRQDKYKILESLLKKSEGKQLDNLLNVKGIRDVEIIERSSQRYQDLSSTVKSLPLFEDAYEKVACFYESLPWDIFK</sequence>
<evidence type="ECO:0000313" key="2">
    <source>
        <dbReference type="Proteomes" id="UP000255201"/>
    </source>
</evidence>
<organism evidence="1 2">
    <name type="scientific">Escherichia coli</name>
    <dbReference type="NCBI Taxonomy" id="562"/>
    <lineage>
        <taxon>Bacteria</taxon>
        <taxon>Pseudomonadati</taxon>
        <taxon>Pseudomonadota</taxon>
        <taxon>Gammaproteobacteria</taxon>
        <taxon>Enterobacterales</taxon>
        <taxon>Enterobacteriaceae</taxon>
        <taxon>Escherichia</taxon>
    </lineage>
</organism>
<gene>
    <name evidence="1" type="ORF">NCTC10764_06457</name>
</gene>
<dbReference type="EMBL" id="UFZL01000008">
    <property type="protein sequence ID" value="STE82377.1"/>
    <property type="molecule type" value="Genomic_DNA"/>
</dbReference>
<dbReference type="Proteomes" id="UP000255201">
    <property type="component" value="Unassembled WGS sequence"/>
</dbReference>
<protein>
    <submittedName>
        <fullName evidence="1">Nucleotidyl transferase of uncharacterized function (DUF1814)</fullName>
    </submittedName>
</protein>
<name>A0A376KKA8_ECOLX</name>
<proteinExistence type="predicted"/>
<dbReference type="InterPro" id="IPR014942">
    <property type="entry name" value="AbiEii"/>
</dbReference>
<dbReference type="Pfam" id="PF08843">
    <property type="entry name" value="AbiEii"/>
    <property type="match status" value="1"/>
</dbReference>
<keyword evidence="1" id="KW-0808">Transferase</keyword>
<dbReference type="AlphaFoldDB" id="A0A376KKA8"/>
<evidence type="ECO:0000313" key="1">
    <source>
        <dbReference type="EMBL" id="STE82377.1"/>
    </source>
</evidence>
<reference evidence="1 2" key="1">
    <citation type="submission" date="2018-06" db="EMBL/GenBank/DDBJ databases">
        <authorList>
            <consortium name="Pathogen Informatics"/>
            <person name="Doyle S."/>
        </authorList>
    </citation>
    <scope>NUCLEOTIDE SEQUENCE [LARGE SCALE GENOMIC DNA]</scope>
    <source>
        <strain evidence="1 2">NCTC10764</strain>
    </source>
</reference>
<dbReference type="GO" id="GO:0016740">
    <property type="term" value="F:transferase activity"/>
    <property type="evidence" value="ECO:0007669"/>
    <property type="project" value="UniProtKB-KW"/>
</dbReference>
<accession>A0A376KKA8</accession>